<dbReference type="EMBL" id="PNHP01000001">
    <property type="protein sequence ID" value="PMC82500.1"/>
    <property type="molecule type" value="Genomic_DNA"/>
</dbReference>
<dbReference type="GeneID" id="84577922"/>
<organism evidence="1 2">
    <name type="scientific">Anaerococcus hydrogenalis</name>
    <dbReference type="NCBI Taxonomy" id="33029"/>
    <lineage>
        <taxon>Bacteria</taxon>
        <taxon>Bacillati</taxon>
        <taxon>Bacillota</taxon>
        <taxon>Tissierellia</taxon>
        <taxon>Tissierellales</taxon>
        <taxon>Peptoniphilaceae</taxon>
        <taxon>Anaerococcus</taxon>
    </lineage>
</organism>
<gene>
    <name evidence="1" type="ORF">CJ192_01860</name>
</gene>
<dbReference type="AlphaFoldDB" id="A0A2N6UKW5"/>
<evidence type="ECO:0000313" key="1">
    <source>
        <dbReference type="EMBL" id="PMC82500.1"/>
    </source>
</evidence>
<accession>A0A2N6UKW5</accession>
<dbReference type="RefSeq" id="WP_102197555.1">
    <property type="nucleotide sequence ID" value="NZ_PNHP01000001.1"/>
</dbReference>
<evidence type="ECO:0000313" key="2">
    <source>
        <dbReference type="Proteomes" id="UP000235658"/>
    </source>
</evidence>
<dbReference type="Proteomes" id="UP000235658">
    <property type="component" value="Unassembled WGS sequence"/>
</dbReference>
<sequence length="111" mass="13145">MQENKSSFNLVNDKNNDSDLLKSINENLEIIAMKATGKSEEYGIRKLIRKLDNNKSEEMSQKDLLNLSKMLSDEVKEKEEDKKISDMNKRCNENKKDEYFNHDTEEWLRNL</sequence>
<protein>
    <submittedName>
        <fullName evidence="1">Uncharacterized protein</fullName>
    </submittedName>
</protein>
<proteinExistence type="predicted"/>
<comment type="caution">
    <text evidence="1">The sequence shown here is derived from an EMBL/GenBank/DDBJ whole genome shotgun (WGS) entry which is preliminary data.</text>
</comment>
<name>A0A2N6UKW5_9FIRM</name>
<reference evidence="1 2" key="1">
    <citation type="submission" date="2017-09" db="EMBL/GenBank/DDBJ databases">
        <title>Bacterial strain isolated from the female urinary microbiota.</title>
        <authorList>
            <person name="Thomas-White K."/>
            <person name="Kumar N."/>
            <person name="Forster S."/>
            <person name="Putonti C."/>
            <person name="Lawley T."/>
            <person name="Wolfe A.J."/>
        </authorList>
    </citation>
    <scope>NUCLEOTIDE SEQUENCE [LARGE SCALE GENOMIC DNA]</scope>
    <source>
        <strain evidence="1 2">UMB0204</strain>
    </source>
</reference>